<organism evidence="1 2">
    <name type="scientific">Pristionchus entomophagus</name>
    <dbReference type="NCBI Taxonomy" id="358040"/>
    <lineage>
        <taxon>Eukaryota</taxon>
        <taxon>Metazoa</taxon>
        <taxon>Ecdysozoa</taxon>
        <taxon>Nematoda</taxon>
        <taxon>Chromadorea</taxon>
        <taxon>Rhabditida</taxon>
        <taxon>Rhabditina</taxon>
        <taxon>Diplogasteromorpha</taxon>
        <taxon>Diplogasteroidea</taxon>
        <taxon>Neodiplogasteridae</taxon>
        <taxon>Pristionchus</taxon>
    </lineage>
</organism>
<dbReference type="Proteomes" id="UP001432027">
    <property type="component" value="Unassembled WGS sequence"/>
</dbReference>
<gene>
    <name evidence="1" type="ORF">PENTCL1PPCAC_11736</name>
</gene>
<sequence length="135" mass="15685">MNYLREYLCDTNAPVMSYIAFSSDPPSNERKEGIGDLNMSGPAYLYSFYRYVEMDKWSDDCVERIKELSGDDSLGSELCRVFNRIILYYYSMEESIRESERSQKEELMSRIDAEYDAEHRISSHESPISPDGIVS</sequence>
<reference evidence="1" key="1">
    <citation type="submission" date="2023-10" db="EMBL/GenBank/DDBJ databases">
        <title>Genome assembly of Pristionchus species.</title>
        <authorList>
            <person name="Yoshida K."/>
            <person name="Sommer R.J."/>
        </authorList>
    </citation>
    <scope>NUCLEOTIDE SEQUENCE</scope>
    <source>
        <strain evidence="1">RS0144</strain>
    </source>
</reference>
<accession>A0AAV5T1U8</accession>
<dbReference type="EMBL" id="BTSX01000003">
    <property type="protein sequence ID" value="GMS89561.1"/>
    <property type="molecule type" value="Genomic_DNA"/>
</dbReference>
<dbReference type="AlphaFoldDB" id="A0AAV5T1U8"/>
<keyword evidence="2" id="KW-1185">Reference proteome</keyword>
<evidence type="ECO:0000313" key="1">
    <source>
        <dbReference type="EMBL" id="GMS89561.1"/>
    </source>
</evidence>
<name>A0AAV5T1U8_9BILA</name>
<comment type="caution">
    <text evidence="1">The sequence shown here is derived from an EMBL/GenBank/DDBJ whole genome shotgun (WGS) entry which is preliminary data.</text>
</comment>
<evidence type="ECO:0000313" key="2">
    <source>
        <dbReference type="Proteomes" id="UP001432027"/>
    </source>
</evidence>
<protein>
    <submittedName>
        <fullName evidence="1">Uncharacterized protein</fullName>
    </submittedName>
</protein>
<proteinExistence type="predicted"/>